<dbReference type="Proteomes" id="UP001271648">
    <property type="component" value="Unassembled WGS sequence"/>
</dbReference>
<dbReference type="InterPro" id="IPR000182">
    <property type="entry name" value="GNAT_dom"/>
</dbReference>
<feature type="domain" description="N-acetyltransferase" evidence="3">
    <location>
        <begin position="30"/>
        <end position="179"/>
    </location>
</feature>
<evidence type="ECO:0000256" key="2">
    <source>
        <dbReference type="ARBA" id="ARBA00023315"/>
    </source>
</evidence>
<protein>
    <submittedName>
        <fullName evidence="4">GNAT family N-acetyltransferase</fullName>
    </submittedName>
</protein>
<dbReference type="InterPro" id="IPR016181">
    <property type="entry name" value="Acyl_CoA_acyltransferase"/>
</dbReference>
<sequence>MLTVRQIYQKDYPNGKKVFYKYTSEKYYNIHIDRNDNGWNFSLTEERFACPFVKEIQEEIFEPYKEGSEYYLAKLHDEEVAIMVVQQMEWNNTLLIHDLYVDDRYKKNGIGRILMEVAKKRATELCVRSIILETQTSNYPAIQFYLKNGFELIGFNSISYSNEDVKKNEVRIEMGYRLKDL</sequence>
<dbReference type="PANTHER" id="PTHR43420:SF47">
    <property type="entry name" value="N-ACETYLTRANSFERASE DOMAIN-CONTAINING PROTEIN"/>
    <property type="match status" value="1"/>
</dbReference>
<dbReference type="PROSITE" id="PS51186">
    <property type="entry name" value="GNAT"/>
    <property type="match status" value="1"/>
</dbReference>
<keyword evidence="5" id="KW-1185">Reference proteome</keyword>
<dbReference type="RefSeq" id="WP_283733456.1">
    <property type="nucleotide sequence ID" value="NZ_CP125968.1"/>
</dbReference>
<dbReference type="Gene3D" id="3.40.630.30">
    <property type="match status" value="1"/>
</dbReference>
<dbReference type="GO" id="GO:0016747">
    <property type="term" value="F:acyltransferase activity, transferring groups other than amino-acyl groups"/>
    <property type="evidence" value="ECO:0007669"/>
    <property type="project" value="InterPro"/>
</dbReference>
<accession>A0AAW9A5Y7</accession>
<keyword evidence="1" id="KW-0808">Transferase</keyword>
<proteinExistence type="predicted"/>
<dbReference type="SUPFAM" id="SSF55729">
    <property type="entry name" value="Acyl-CoA N-acyltransferases (Nat)"/>
    <property type="match status" value="1"/>
</dbReference>
<evidence type="ECO:0000313" key="4">
    <source>
        <dbReference type="EMBL" id="MDW0116512.1"/>
    </source>
</evidence>
<dbReference type="CDD" id="cd04301">
    <property type="entry name" value="NAT_SF"/>
    <property type="match status" value="1"/>
</dbReference>
<keyword evidence="2" id="KW-0012">Acyltransferase</keyword>
<name>A0AAW9A5Y7_9BACL</name>
<reference evidence="4 5" key="1">
    <citation type="submission" date="2023-06" db="EMBL/GenBank/DDBJ databases">
        <title>Sporosarcina sp. nov., isolated from Korean traditional fermented seafood 'Jeotgal'.</title>
        <authorList>
            <person name="Yang A.I."/>
            <person name="Shin N.-R."/>
        </authorList>
    </citation>
    <scope>NUCLEOTIDE SEQUENCE [LARGE SCALE GENOMIC DNA]</scope>
    <source>
        <strain evidence="4 5">KCTC43456</strain>
    </source>
</reference>
<dbReference type="InterPro" id="IPR050680">
    <property type="entry name" value="YpeA/RimI_acetyltransf"/>
</dbReference>
<evidence type="ECO:0000313" key="5">
    <source>
        <dbReference type="Proteomes" id="UP001271648"/>
    </source>
</evidence>
<dbReference type="PANTHER" id="PTHR43420">
    <property type="entry name" value="ACETYLTRANSFERASE"/>
    <property type="match status" value="1"/>
</dbReference>
<organism evidence="4 5">
    <name type="scientific">Sporosarcina thermotolerans</name>
    <dbReference type="NCBI Taxonomy" id="633404"/>
    <lineage>
        <taxon>Bacteria</taxon>
        <taxon>Bacillati</taxon>
        <taxon>Bacillota</taxon>
        <taxon>Bacilli</taxon>
        <taxon>Bacillales</taxon>
        <taxon>Caryophanaceae</taxon>
        <taxon>Sporosarcina</taxon>
    </lineage>
</organism>
<gene>
    <name evidence="4" type="ORF">QTL97_06170</name>
</gene>
<evidence type="ECO:0000259" key="3">
    <source>
        <dbReference type="PROSITE" id="PS51186"/>
    </source>
</evidence>
<dbReference type="Pfam" id="PF00583">
    <property type="entry name" value="Acetyltransf_1"/>
    <property type="match status" value="1"/>
</dbReference>
<evidence type="ECO:0000256" key="1">
    <source>
        <dbReference type="ARBA" id="ARBA00022679"/>
    </source>
</evidence>
<dbReference type="EMBL" id="JAUBDJ010000003">
    <property type="protein sequence ID" value="MDW0116512.1"/>
    <property type="molecule type" value="Genomic_DNA"/>
</dbReference>
<dbReference type="AlphaFoldDB" id="A0AAW9A5Y7"/>
<comment type="caution">
    <text evidence="4">The sequence shown here is derived from an EMBL/GenBank/DDBJ whole genome shotgun (WGS) entry which is preliminary data.</text>
</comment>